<dbReference type="Proteomes" id="UP000031668">
    <property type="component" value="Unassembled WGS sequence"/>
</dbReference>
<dbReference type="AlphaFoldDB" id="A0A0C2J9N4"/>
<dbReference type="PROSITE" id="PS51329">
    <property type="entry name" value="C_CAP_COFACTOR_C"/>
    <property type="match status" value="1"/>
</dbReference>
<protein>
    <recommendedName>
        <fullName evidence="2">C-CAP/cofactor C-like domain-containing protein</fullName>
    </recommendedName>
</protein>
<sequence>MRMELAVKEVCVAFDEAISDIHRDIHKLEFEVDGRELLFQTIKESINNLKFRAMTQLILLSHDTKKKYEETINALEESVETEKCSLCSLPALSDTLELVDPVGRQDGRITTNSDPVQGFVTYKNMENEILSIKNCSGAHVVVYGGCKTARIRRVYHSIIYITGMVEHEIQVVDCEDLTLIAKCQQLRIETATSSTFFVDSISQKGIAVQESRDISFGFHPDTNTKPMVTDFSSSFWNDSPSPNFKYIIKEQSIKKITVEYNKIHLA</sequence>
<dbReference type="EMBL" id="JWZT01000370">
    <property type="protein sequence ID" value="KII74544.1"/>
    <property type="molecule type" value="Genomic_DNA"/>
</dbReference>
<dbReference type="InterPro" id="IPR012945">
    <property type="entry name" value="Tubulin-bd_cofactor_C_dom"/>
</dbReference>
<accession>A0A0C2J9N4</accession>
<dbReference type="InterPro" id="IPR016098">
    <property type="entry name" value="CAP/MinC_C"/>
</dbReference>
<organism evidence="3 4">
    <name type="scientific">Thelohanellus kitauei</name>
    <name type="common">Myxosporean</name>
    <dbReference type="NCBI Taxonomy" id="669202"/>
    <lineage>
        <taxon>Eukaryota</taxon>
        <taxon>Metazoa</taxon>
        <taxon>Cnidaria</taxon>
        <taxon>Myxozoa</taxon>
        <taxon>Myxosporea</taxon>
        <taxon>Bivalvulida</taxon>
        <taxon>Platysporina</taxon>
        <taxon>Myxobolidae</taxon>
        <taxon>Thelohanellus</taxon>
    </lineage>
</organism>
<comment type="caution">
    <text evidence="3">The sequence shown here is derived from an EMBL/GenBank/DDBJ whole genome shotgun (WGS) entry which is preliminary data.</text>
</comment>
<proteinExistence type="inferred from homology"/>
<name>A0A0C2J9N4_THEKT</name>
<dbReference type="InterPro" id="IPR017901">
    <property type="entry name" value="C-CAP_CF_C-like"/>
</dbReference>
<feature type="domain" description="C-CAP/cofactor C-like" evidence="2">
    <location>
        <begin position="90"/>
        <end position="233"/>
    </location>
</feature>
<dbReference type="OrthoDB" id="194775at2759"/>
<evidence type="ECO:0000313" key="4">
    <source>
        <dbReference type="Proteomes" id="UP000031668"/>
    </source>
</evidence>
<evidence type="ECO:0000256" key="1">
    <source>
        <dbReference type="ARBA" id="ARBA00008848"/>
    </source>
</evidence>
<reference evidence="3 4" key="1">
    <citation type="journal article" date="2014" name="Genome Biol. Evol.">
        <title>The genome of the myxosporean Thelohanellus kitauei shows adaptations to nutrient acquisition within its fish host.</title>
        <authorList>
            <person name="Yang Y."/>
            <person name="Xiong J."/>
            <person name="Zhou Z."/>
            <person name="Huo F."/>
            <person name="Miao W."/>
            <person name="Ran C."/>
            <person name="Liu Y."/>
            <person name="Zhang J."/>
            <person name="Feng J."/>
            <person name="Wang M."/>
            <person name="Wang M."/>
            <person name="Wang L."/>
            <person name="Yao B."/>
        </authorList>
    </citation>
    <scope>NUCLEOTIDE SEQUENCE [LARGE SCALE GENOMIC DNA]</scope>
    <source>
        <strain evidence="3">Wuqing</strain>
    </source>
</reference>
<evidence type="ECO:0000313" key="3">
    <source>
        <dbReference type="EMBL" id="KII74544.1"/>
    </source>
</evidence>
<evidence type="ECO:0000259" key="2">
    <source>
        <dbReference type="PROSITE" id="PS51329"/>
    </source>
</evidence>
<comment type="similarity">
    <text evidence="1">Belongs to the TBCC family.</text>
</comment>
<dbReference type="Pfam" id="PF07986">
    <property type="entry name" value="TBCC"/>
    <property type="match status" value="1"/>
</dbReference>
<keyword evidence="4" id="KW-1185">Reference proteome</keyword>
<dbReference type="Gene3D" id="2.160.20.70">
    <property type="match status" value="1"/>
</dbReference>
<gene>
    <name evidence="3" type="ORF">RF11_00304</name>
</gene>